<dbReference type="PRINTS" id="PR00080">
    <property type="entry name" value="SDRFAMILY"/>
</dbReference>
<dbReference type="AlphaFoldDB" id="A0AAP0CCQ2"/>
<reference evidence="5 6" key="1">
    <citation type="submission" date="2024-04" db="EMBL/GenBank/DDBJ databases">
        <title>The reference genome of an endangered Asteraceae, Deinandra increscens subsp. villosa, native to the Central Coast of California.</title>
        <authorList>
            <person name="Guilliams M."/>
            <person name="Hasenstab-Lehman K."/>
            <person name="Meyer R."/>
            <person name="Mcevoy S."/>
        </authorList>
    </citation>
    <scope>NUCLEOTIDE SEQUENCE [LARGE SCALE GENOMIC DNA]</scope>
    <source>
        <tissue evidence="5">Leaf</tissue>
    </source>
</reference>
<gene>
    <name evidence="5" type="ORF">SSX86_029523</name>
</gene>
<dbReference type="EMBL" id="JBCNJP010000027">
    <property type="protein sequence ID" value="KAK9052893.1"/>
    <property type="molecule type" value="Genomic_DNA"/>
</dbReference>
<dbReference type="Proteomes" id="UP001408789">
    <property type="component" value="Unassembled WGS sequence"/>
</dbReference>
<proteinExistence type="inferred from homology"/>
<evidence type="ECO:0000256" key="3">
    <source>
        <dbReference type="ARBA" id="ARBA00023002"/>
    </source>
</evidence>
<comment type="caution">
    <text evidence="5">The sequence shown here is derived from an EMBL/GenBank/DDBJ whole genome shotgun (WGS) entry which is preliminary data.</text>
</comment>
<keyword evidence="3" id="KW-0560">Oxidoreductase</keyword>
<keyword evidence="6" id="KW-1185">Reference proteome</keyword>
<sequence length="341" mass="38707">MWIRVSFLWQYNKRLSFLLIARYHKRFSSSDATSYEPMEEIRCAVVTGGNKGIGYEICRQLALKGIQVVLTARNESRGVEAVKKLNASGIQNVVFHHLDIIDSTSVANLVKFVETRLKKLDILVNNAAEGGIVYADEQKFKDIGAFMQVSDENVQLFTGIIEETYDVGERCLNINYYGTRRVPEAFLPLLHLSKSPRIVNLSSAYGDLHWFHNEELKQELHDIENLTEERIDEIVQWYLKDFKGGKLKENGWPLMVSAYKVSKAALNAYTRLMARKFQYILANVVHPGYVITHMTFNTGILTAEEAAKSPVMAALLPNDGPSGAYFDKMEMAPFTLTERPI</sequence>
<evidence type="ECO:0000256" key="1">
    <source>
        <dbReference type="ARBA" id="ARBA00006484"/>
    </source>
</evidence>
<dbReference type="GO" id="GO:0016491">
    <property type="term" value="F:oxidoreductase activity"/>
    <property type="evidence" value="ECO:0007669"/>
    <property type="project" value="UniProtKB-KW"/>
</dbReference>
<dbReference type="GO" id="GO:0016020">
    <property type="term" value="C:membrane"/>
    <property type="evidence" value="ECO:0007669"/>
    <property type="project" value="TreeGrafter"/>
</dbReference>
<evidence type="ECO:0000256" key="2">
    <source>
        <dbReference type="ARBA" id="ARBA00022857"/>
    </source>
</evidence>
<evidence type="ECO:0000256" key="4">
    <source>
        <dbReference type="RuleBase" id="RU000363"/>
    </source>
</evidence>
<evidence type="ECO:0000313" key="5">
    <source>
        <dbReference type="EMBL" id="KAK9052893.1"/>
    </source>
</evidence>
<dbReference type="Pfam" id="PF00106">
    <property type="entry name" value="adh_short"/>
    <property type="match status" value="1"/>
</dbReference>
<keyword evidence="2" id="KW-0521">NADP</keyword>
<dbReference type="PANTHER" id="PTHR43490:SF135">
    <property type="entry name" value="OS02G0640800 PROTEIN"/>
    <property type="match status" value="1"/>
</dbReference>
<evidence type="ECO:0000313" key="6">
    <source>
        <dbReference type="Proteomes" id="UP001408789"/>
    </source>
</evidence>
<dbReference type="SUPFAM" id="SSF51735">
    <property type="entry name" value="NAD(P)-binding Rossmann-fold domains"/>
    <property type="match status" value="1"/>
</dbReference>
<dbReference type="PRINTS" id="PR00081">
    <property type="entry name" value="GDHRDH"/>
</dbReference>
<dbReference type="Gene3D" id="3.40.50.720">
    <property type="entry name" value="NAD(P)-binding Rossmann-like Domain"/>
    <property type="match status" value="1"/>
</dbReference>
<dbReference type="PANTHER" id="PTHR43490">
    <property type="entry name" value="(+)-NEOMENTHOL DEHYDROGENASE"/>
    <property type="match status" value="1"/>
</dbReference>
<comment type="similarity">
    <text evidence="1 4">Belongs to the short-chain dehydrogenases/reductases (SDR) family.</text>
</comment>
<dbReference type="InterPro" id="IPR036291">
    <property type="entry name" value="NAD(P)-bd_dom_sf"/>
</dbReference>
<accession>A0AAP0CCQ2</accession>
<name>A0AAP0CCQ2_9ASTR</name>
<organism evidence="5 6">
    <name type="scientific">Deinandra increscens subsp. villosa</name>
    <dbReference type="NCBI Taxonomy" id="3103831"/>
    <lineage>
        <taxon>Eukaryota</taxon>
        <taxon>Viridiplantae</taxon>
        <taxon>Streptophyta</taxon>
        <taxon>Embryophyta</taxon>
        <taxon>Tracheophyta</taxon>
        <taxon>Spermatophyta</taxon>
        <taxon>Magnoliopsida</taxon>
        <taxon>eudicotyledons</taxon>
        <taxon>Gunneridae</taxon>
        <taxon>Pentapetalae</taxon>
        <taxon>asterids</taxon>
        <taxon>campanulids</taxon>
        <taxon>Asterales</taxon>
        <taxon>Asteraceae</taxon>
        <taxon>Asteroideae</taxon>
        <taxon>Heliantheae alliance</taxon>
        <taxon>Madieae</taxon>
        <taxon>Madiinae</taxon>
        <taxon>Deinandra</taxon>
    </lineage>
</organism>
<protein>
    <submittedName>
        <fullName evidence="5">Uncharacterized protein</fullName>
    </submittedName>
</protein>
<dbReference type="InterPro" id="IPR002347">
    <property type="entry name" value="SDR_fam"/>
</dbReference>